<evidence type="ECO:0000313" key="2">
    <source>
        <dbReference type="Proteomes" id="UP000199053"/>
    </source>
</evidence>
<dbReference type="OrthoDB" id="5455620at2"/>
<dbReference type="Proteomes" id="UP000199053">
    <property type="component" value="Unassembled WGS sequence"/>
</dbReference>
<dbReference type="EMBL" id="FNGA01000002">
    <property type="protein sequence ID" value="SDK94621.1"/>
    <property type="molecule type" value="Genomic_DNA"/>
</dbReference>
<name>A0A1G9G1S8_9BACT</name>
<evidence type="ECO:0000313" key="1">
    <source>
        <dbReference type="EMBL" id="SDK94621.1"/>
    </source>
</evidence>
<dbReference type="RefSeq" id="WP_092160220.1">
    <property type="nucleotide sequence ID" value="NZ_FNGA01000002.1"/>
</dbReference>
<keyword evidence="2" id="KW-1185">Reference proteome</keyword>
<organism evidence="1 2">
    <name type="scientific">Maridesulfovibrio ferrireducens</name>
    <dbReference type="NCBI Taxonomy" id="246191"/>
    <lineage>
        <taxon>Bacteria</taxon>
        <taxon>Pseudomonadati</taxon>
        <taxon>Thermodesulfobacteriota</taxon>
        <taxon>Desulfovibrionia</taxon>
        <taxon>Desulfovibrionales</taxon>
        <taxon>Desulfovibrionaceae</taxon>
        <taxon>Maridesulfovibrio</taxon>
    </lineage>
</organism>
<sequence length="229" mass="24341">MRTYFSASKTLFISFIALSFLLVQISTAKAFSMNDLSSTAETAKTATDSAQTATDGATLLNRAKNVYSGFSDSTESLISAQTATMSLINPTQHAGAVEQISSFDSATGLTKLMEMNSYSQSLKSEMGGMDLTGRLKQLLNNPASLDKAKSIYTDASGAYSSGKQSVAEAKTLYTEIKQFMAAPSSKSLSSSMLSSLGDYSDKILPFIIENGPEQVKTAANLANVFKGFL</sequence>
<accession>A0A1G9G1S8</accession>
<proteinExistence type="predicted"/>
<protein>
    <submittedName>
        <fullName evidence="1">Uncharacterized protein</fullName>
    </submittedName>
</protein>
<gene>
    <name evidence="1" type="ORF">SAMN05660337_1799</name>
</gene>
<reference evidence="2" key="1">
    <citation type="submission" date="2016-10" db="EMBL/GenBank/DDBJ databases">
        <authorList>
            <person name="Varghese N."/>
            <person name="Submissions S."/>
        </authorList>
    </citation>
    <scope>NUCLEOTIDE SEQUENCE [LARGE SCALE GENOMIC DNA]</scope>
    <source>
        <strain evidence="2">DSM 16995</strain>
    </source>
</reference>
<dbReference type="AlphaFoldDB" id="A0A1G9G1S8"/>